<comment type="function">
    <text evidence="15">Removal of H(2)O(2), oxidation of toxic reductants, biosynthesis and degradation of lignin, suberization, auxin catabolism, response to environmental stresses such as wounding, pathogen attack and oxidative stress.</text>
</comment>
<dbReference type="InterPro" id="IPR019794">
    <property type="entry name" value="Peroxidases_AS"/>
</dbReference>
<evidence type="ECO:0000256" key="14">
    <source>
        <dbReference type="PIRSR" id="PIRSR600823-5"/>
    </source>
</evidence>
<reference evidence="17" key="1">
    <citation type="journal article" date="2013" name="Nat. Commun.">
        <title>Whole-genome sequencing of Oryza brachyantha reveals mechanisms underlying Oryza genome evolution.</title>
        <authorList>
            <person name="Chen J."/>
            <person name="Huang Q."/>
            <person name="Gao D."/>
            <person name="Wang J."/>
            <person name="Lang Y."/>
            <person name="Liu T."/>
            <person name="Li B."/>
            <person name="Bai Z."/>
            <person name="Luis Goicoechea J."/>
            <person name="Liang C."/>
            <person name="Chen C."/>
            <person name="Zhang W."/>
            <person name="Sun S."/>
            <person name="Liao Y."/>
            <person name="Zhang X."/>
            <person name="Yang L."/>
            <person name="Song C."/>
            <person name="Wang M."/>
            <person name="Shi J."/>
            <person name="Liu G."/>
            <person name="Liu J."/>
            <person name="Zhou H."/>
            <person name="Zhou W."/>
            <person name="Yu Q."/>
            <person name="An N."/>
            <person name="Chen Y."/>
            <person name="Cai Q."/>
            <person name="Wang B."/>
            <person name="Liu B."/>
            <person name="Min J."/>
            <person name="Huang Y."/>
            <person name="Wu H."/>
            <person name="Li Z."/>
            <person name="Zhang Y."/>
            <person name="Yin Y."/>
            <person name="Song W."/>
            <person name="Jiang J."/>
            <person name="Jackson S.A."/>
            <person name="Wing R.A."/>
            <person name="Wang J."/>
            <person name="Chen M."/>
        </authorList>
    </citation>
    <scope>NUCLEOTIDE SEQUENCE [LARGE SCALE GENOMIC DNA]</scope>
    <source>
        <strain evidence="17">cv. IRGC 101232</strain>
    </source>
</reference>
<dbReference type="GO" id="GO:0005576">
    <property type="term" value="C:extracellular region"/>
    <property type="evidence" value="ECO:0007669"/>
    <property type="project" value="UniProtKB-SubCell"/>
</dbReference>
<comment type="similarity">
    <text evidence="15">Belongs to the peroxidase family. Classical plant (class III) peroxidase subfamily.</text>
</comment>
<evidence type="ECO:0000256" key="8">
    <source>
        <dbReference type="ARBA" id="ARBA00023004"/>
    </source>
</evidence>
<name>J3LVF4_ORYBR</name>
<dbReference type="AlphaFoldDB" id="J3LVF4"/>
<keyword evidence="5 12" id="KW-0479">Metal-binding</keyword>
<dbReference type="Proteomes" id="UP000006038">
    <property type="component" value="Chromosome 4"/>
</dbReference>
<dbReference type="Gene3D" id="1.10.420.10">
    <property type="entry name" value="Peroxidase, domain 2"/>
    <property type="match status" value="1"/>
</dbReference>
<feature type="binding site" evidence="12">
    <location>
        <position position="66"/>
    </location>
    <ligand>
        <name>Ca(2+)</name>
        <dbReference type="ChEBI" id="CHEBI:29108"/>
        <label>1</label>
    </ligand>
</feature>
<proteinExistence type="inferred from homology"/>
<evidence type="ECO:0000256" key="9">
    <source>
        <dbReference type="ARBA" id="ARBA00023324"/>
    </source>
</evidence>
<gene>
    <name evidence="17" type="primary">LOC102705812</name>
</gene>
<feature type="binding site" evidence="12">
    <location>
        <position position="273"/>
    </location>
    <ligand>
        <name>Ca(2+)</name>
        <dbReference type="ChEBI" id="CHEBI:29108"/>
        <label>2</label>
    </ligand>
</feature>
<protein>
    <recommendedName>
        <fullName evidence="15">Peroxidase</fullName>
        <ecNumber evidence="15">1.11.1.7</ecNumber>
    </recommendedName>
</protein>
<evidence type="ECO:0000256" key="4">
    <source>
        <dbReference type="ARBA" id="ARBA00022617"/>
    </source>
</evidence>
<dbReference type="PANTHER" id="PTHR31235">
    <property type="entry name" value="PEROXIDASE 25-RELATED"/>
    <property type="match status" value="1"/>
</dbReference>
<keyword evidence="8 12" id="KW-0408">Iron</keyword>
<dbReference type="GO" id="GO:0046872">
    <property type="term" value="F:metal ion binding"/>
    <property type="evidence" value="ECO:0007669"/>
    <property type="project" value="UniProtKB-UniRule"/>
</dbReference>
<keyword evidence="18" id="KW-1185">Reference proteome</keyword>
<evidence type="ECO:0000256" key="7">
    <source>
        <dbReference type="ARBA" id="ARBA00023002"/>
    </source>
</evidence>
<evidence type="ECO:0000256" key="12">
    <source>
        <dbReference type="PIRSR" id="PIRSR600823-3"/>
    </source>
</evidence>
<dbReference type="PRINTS" id="PR00461">
    <property type="entry name" value="PLPEROXIDASE"/>
</dbReference>
<accession>J3LVF4</accession>
<feature type="binding site" evidence="12">
    <location>
        <position position="69"/>
    </location>
    <ligand>
        <name>Ca(2+)</name>
        <dbReference type="ChEBI" id="CHEBI:29108"/>
        <label>1</label>
    </ligand>
</feature>
<dbReference type="InterPro" id="IPR019793">
    <property type="entry name" value="Peroxidases_heam-ligand_BS"/>
</dbReference>
<dbReference type="InterPro" id="IPR000823">
    <property type="entry name" value="Peroxidase_pln"/>
</dbReference>
<keyword evidence="6 12" id="KW-0106">Calcium</keyword>
<keyword evidence="3 15" id="KW-0575">Peroxidase</keyword>
<evidence type="ECO:0000256" key="1">
    <source>
        <dbReference type="ARBA" id="ARBA00000189"/>
    </source>
</evidence>
<keyword evidence="4 15" id="KW-0349">Heme</keyword>
<evidence type="ECO:0000256" key="5">
    <source>
        <dbReference type="ARBA" id="ARBA00022723"/>
    </source>
</evidence>
<dbReference type="Gramene" id="OB04G11290.1">
    <property type="protein sequence ID" value="OB04G11290.1"/>
    <property type="gene ID" value="OB04G11290"/>
</dbReference>
<dbReference type="EnsemblPlants" id="OB04G11290.1">
    <property type="protein sequence ID" value="OB04G11290.1"/>
    <property type="gene ID" value="OB04G11290"/>
</dbReference>
<keyword evidence="9 15" id="KW-0376">Hydrogen peroxide</keyword>
<feature type="binding site" evidence="12">
    <location>
        <position position="265"/>
    </location>
    <ligand>
        <name>Ca(2+)</name>
        <dbReference type="ChEBI" id="CHEBI:29108"/>
        <label>2</label>
    </ligand>
</feature>
<feature type="binding site" evidence="12">
    <location>
        <position position="90"/>
    </location>
    <ligand>
        <name>Ca(2+)</name>
        <dbReference type="ChEBI" id="CHEBI:29108"/>
        <label>1</label>
    </ligand>
</feature>
<feature type="disulfide bond" evidence="14">
    <location>
        <begin position="118"/>
        <end position="340"/>
    </location>
</feature>
<keyword evidence="15" id="KW-0964">Secreted</keyword>
<dbReference type="EC" id="1.11.1.7" evidence="15"/>
<evidence type="ECO:0000256" key="11">
    <source>
        <dbReference type="PIRSR" id="PIRSR600823-2"/>
    </source>
</evidence>
<comment type="cofactor">
    <cofactor evidence="12 15">
        <name>Ca(2+)</name>
        <dbReference type="ChEBI" id="CHEBI:29108"/>
    </cofactor>
    <text evidence="12 15">Binds 2 calcium ions per subunit.</text>
</comment>
<feature type="domain" description="Plant heme peroxidase family profile" evidence="16">
    <location>
        <begin position="37"/>
        <end position="344"/>
    </location>
</feature>
<dbReference type="InterPro" id="IPR010255">
    <property type="entry name" value="Haem_peroxidase_sf"/>
</dbReference>
<feature type="site" description="Transition state stabilizer" evidence="13">
    <location>
        <position position="61"/>
    </location>
</feature>
<dbReference type="GO" id="GO:0006979">
    <property type="term" value="P:response to oxidative stress"/>
    <property type="evidence" value="ECO:0007669"/>
    <property type="project" value="UniProtKB-UniRule"/>
</dbReference>
<organism evidence="17">
    <name type="scientific">Oryza brachyantha</name>
    <name type="common">malo sina</name>
    <dbReference type="NCBI Taxonomy" id="4533"/>
    <lineage>
        <taxon>Eukaryota</taxon>
        <taxon>Viridiplantae</taxon>
        <taxon>Streptophyta</taxon>
        <taxon>Embryophyta</taxon>
        <taxon>Tracheophyta</taxon>
        <taxon>Spermatophyta</taxon>
        <taxon>Magnoliopsida</taxon>
        <taxon>Liliopsida</taxon>
        <taxon>Poales</taxon>
        <taxon>Poaceae</taxon>
        <taxon>BOP clade</taxon>
        <taxon>Oryzoideae</taxon>
        <taxon>Oryzeae</taxon>
        <taxon>Oryzinae</taxon>
        <taxon>Oryza</taxon>
    </lineage>
</organism>
<evidence type="ECO:0000313" key="18">
    <source>
        <dbReference type="Proteomes" id="UP000006038"/>
    </source>
</evidence>
<keyword evidence="14" id="KW-1015">Disulfide bond</keyword>
<comment type="similarity">
    <text evidence="2">Belongs to the peroxidase family. Ascorbate peroxidase subfamily.</text>
</comment>
<evidence type="ECO:0000313" key="17">
    <source>
        <dbReference type="EnsemblPlants" id="OB04G11290.1"/>
    </source>
</evidence>
<feature type="binding site" description="axial binding residue" evidence="12">
    <location>
        <position position="192"/>
    </location>
    <ligand>
        <name>heme b</name>
        <dbReference type="ChEBI" id="CHEBI:60344"/>
    </ligand>
    <ligandPart>
        <name>Fe</name>
        <dbReference type="ChEBI" id="CHEBI:18248"/>
    </ligandPart>
</feature>
<sequence>MAMKATHAGAVAGAVVVCLCAVVAVQVQAAVAGGDGVEGTVRTLVEAAIKGDPRLGPALLRLVFHDCWVNGCDGSVLLDTTPFNGSSGTEKAAGRNIGLAGFEVIDTIKAKLGDTVSCADIVVLAGRDAAAVMSRGKINYTVVTGRRDGVVSSAAAAAATLPDSVFKIGQLKDNFAAKNFTAEELVVLSGAHAVGVSHLSSFQDRLSSSRSVSTPITAAYKAALGKDVEAQKAVQNTTDPTEPFNIRDMDAGFRNASGFDAAGVDTAAVGVLDNSFYLANTQNMVLLRSDWELLNATDTRRKVSVLGGNATRWEMEFAAAMAKLSNLPAEGTRFEVRKSCRSINNLN</sequence>
<evidence type="ECO:0000256" key="13">
    <source>
        <dbReference type="PIRSR" id="PIRSR600823-4"/>
    </source>
</evidence>
<dbReference type="PROSITE" id="PS50873">
    <property type="entry name" value="PEROXIDASE_4"/>
    <property type="match status" value="1"/>
</dbReference>
<comment type="cofactor">
    <cofactor evidence="12 15">
        <name>heme b</name>
        <dbReference type="ChEBI" id="CHEBI:60344"/>
    </cofactor>
    <text evidence="12 15">Binds 1 heme b (iron(II)-protoporphyrin IX) group per subunit.</text>
</comment>
<dbReference type="Gene3D" id="1.10.520.10">
    <property type="match status" value="1"/>
</dbReference>
<feature type="signal peptide" evidence="15">
    <location>
        <begin position="1"/>
        <end position="29"/>
    </location>
</feature>
<reference evidence="17" key="2">
    <citation type="submission" date="2013-04" db="UniProtKB">
        <authorList>
            <consortium name="EnsemblPlants"/>
        </authorList>
    </citation>
    <scope>IDENTIFICATION</scope>
</reference>
<feature type="binding site" evidence="12">
    <location>
        <position position="75"/>
    </location>
    <ligand>
        <name>Ca(2+)</name>
        <dbReference type="ChEBI" id="CHEBI:29108"/>
        <label>1</label>
    </ligand>
</feature>
<evidence type="ECO:0000256" key="15">
    <source>
        <dbReference type="RuleBase" id="RU362060"/>
    </source>
</evidence>
<comment type="subcellular location">
    <subcellularLocation>
        <location evidence="15">Secreted</location>
    </subcellularLocation>
</comment>
<keyword evidence="7 15" id="KW-0560">Oxidoreductase</keyword>
<dbReference type="Pfam" id="PF00141">
    <property type="entry name" value="peroxidase"/>
    <property type="match status" value="1"/>
</dbReference>
<dbReference type="OMA" id="ATRWEME"/>
<feature type="binding site" evidence="11">
    <location>
        <position position="162"/>
    </location>
    <ligand>
        <name>substrate</name>
    </ligand>
</feature>
<feature type="binding site" evidence="12">
    <location>
        <position position="73"/>
    </location>
    <ligand>
        <name>Ca(2+)</name>
        <dbReference type="ChEBI" id="CHEBI:29108"/>
        <label>1</label>
    </ligand>
</feature>
<evidence type="ECO:0000256" key="2">
    <source>
        <dbReference type="ARBA" id="ARBA00006873"/>
    </source>
</evidence>
<evidence type="ECO:0000256" key="6">
    <source>
        <dbReference type="ARBA" id="ARBA00022837"/>
    </source>
</evidence>
<dbReference type="GO" id="GO:0042744">
    <property type="term" value="P:hydrogen peroxide catabolic process"/>
    <property type="evidence" value="ECO:0007669"/>
    <property type="project" value="UniProtKB-KW"/>
</dbReference>
<feature type="active site" description="Proton acceptor" evidence="10">
    <location>
        <position position="65"/>
    </location>
</feature>
<evidence type="ECO:0000259" key="16">
    <source>
        <dbReference type="PROSITE" id="PS50873"/>
    </source>
</evidence>
<feature type="chain" id="PRO_5005136668" description="Peroxidase" evidence="15">
    <location>
        <begin position="30"/>
        <end position="347"/>
    </location>
</feature>
<dbReference type="InterPro" id="IPR002016">
    <property type="entry name" value="Haem_peroxidase"/>
</dbReference>
<dbReference type="GO" id="GO:0140825">
    <property type="term" value="F:lactoperoxidase activity"/>
    <property type="evidence" value="ECO:0007669"/>
    <property type="project" value="UniProtKB-EC"/>
</dbReference>
<dbReference type="GO" id="GO:0020037">
    <property type="term" value="F:heme binding"/>
    <property type="evidence" value="ECO:0007669"/>
    <property type="project" value="UniProtKB-UniRule"/>
</dbReference>
<dbReference type="PRINTS" id="PR00458">
    <property type="entry name" value="PEROXIDASE"/>
</dbReference>
<comment type="catalytic activity">
    <reaction evidence="1 15">
        <text>2 a phenolic donor + H2O2 = 2 a phenolic radical donor + 2 H2O</text>
        <dbReference type="Rhea" id="RHEA:56136"/>
        <dbReference type="ChEBI" id="CHEBI:15377"/>
        <dbReference type="ChEBI" id="CHEBI:16240"/>
        <dbReference type="ChEBI" id="CHEBI:139520"/>
        <dbReference type="ChEBI" id="CHEBI:139521"/>
        <dbReference type="EC" id="1.11.1.7"/>
    </reaction>
</comment>
<keyword evidence="15" id="KW-0732">Signal</keyword>
<dbReference type="PROSITE" id="PS00435">
    <property type="entry name" value="PEROXIDASE_1"/>
    <property type="match status" value="1"/>
</dbReference>
<evidence type="ECO:0000256" key="10">
    <source>
        <dbReference type="PIRSR" id="PIRSR600823-1"/>
    </source>
</evidence>
<dbReference type="PROSITE" id="PS00436">
    <property type="entry name" value="PEROXIDASE_2"/>
    <property type="match status" value="1"/>
</dbReference>
<dbReference type="SUPFAM" id="SSF48113">
    <property type="entry name" value="Heme-dependent peroxidases"/>
    <property type="match status" value="1"/>
</dbReference>
<feature type="disulfide bond" evidence="14">
    <location>
        <begin position="67"/>
        <end position="72"/>
    </location>
</feature>
<evidence type="ECO:0000256" key="3">
    <source>
        <dbReference type="ARBA" id="ARBA00022559"/>
    </source>
</evidence>
<dbReference type="HOGENOM" id="CLU_010543_0_1_1"/>
<feature type="binding site" evidence="12">
    <location>
        <position position="71"/>
    </location>
    <ligand>
        <name>Ca(2+)</name>
        <dbReference type="ChEBI" id="CHEBI:29108"/>
        <label>1</label>
    </ligand>
</feature>